<dbReference type="EMBL" id="CP032364">
    <property type="protein sequence ID" value="AYB00698.1"/>
    <property type="molecule type" value="Genomic_DNA"/>
</dbReference>
<reference evidence="1 2" key="1">
    <citation type="submission" date="2018-09" db="EMBL/GenBank/DDBJ databases">
        <title>Genome sequencing of Lachnoanaerobaculum umeaense DSM 23576.</title>
        <authorList>
            <person name="Kook J.-K."/>
            <person name="Park S.-N."/>
            <person name="Lim Y.K."/>
        </authorList>
    </citation>
    <scope>NUCLEOTIDE SEQUENCE [LARGE SCALE GENOMIC DNA]</scope>
    <source>
        <strain evidence="2">DSM 23576 \ CCUG 58757</strain>
    </source>
</reference>
<protein>
    <submittedName>
        <fullName evidence="1">PucR family transcriptional regulator</fullName>
    </submittedName>
</protein>
<evidence type="ECO:0000313" key="2">
    <source>
        <dbReference type="Proteomes" id="UP000265562"/>
    </source>
</evidence>
<gene>
    <name evidence="1" type="ORF">D4A81_12595</name>
</gene>
<dbReference type="AlphaFoldDB" id="A0A385Q4L5"/>
<dbReference type="PANTHER" id="PTHR33744">
    <property type="entry name" value="CARBOHYDRATE DIACID REGULATOR"/>
    <property type="match status" value="1"/>
</dbReference>
<name>A0A385Q4L5_9FIRM</name>
<dbReference type="KEGG" id="lua:D4A81_12595"/>
<dbReference type="InterPro" id="IPR025736">
    <property type="entry name" value="PucR_C-HTH_dom"/>
</dbReference>
<proteinExistence type="predicted"/>
<dbReference type="OrthoDB" id="9792148at2"/>
<dbReference type="InterPro" id="IPR042070">
    <property type="entry name" value="PucR_C-HTH_sf"/>
</dbReference>
<accession>A0A385Q4L5</accession>
<dbReference type="RefSeq" id="WP_111525123.1">
    <property type="nucleotide sequence ID" value="NZ_CP032364.1"/>
</dbReference>
<dbReference type="Pfam" id="PF13556">
    <property type="entry name" value="HTH_30"/>
    <property type="match status" value="1"/>
</dbReference>
<dbReference type="Gene3D" id="1.10.10.2840">
    <property type="entry name" value="PucR C-terminal helix-turn-helix domain"/>
    <property type="match status" value="1"/>
</dbReference>
<sequence>MSNDIKNELKKIYKLTGIKLSVENEDEIDISSLKKLSAAYKEKYSNSNLLFNILSGVYPYKEQANAIKALGIKPNTKMRLYLIYIPANLDENITKIITSLYPGKNSEYLCMTDSTHICFLYLGEDNIAHPLLDVIETEGMTGAYIAYSDIFTDATSLSQEYYELNQALTISQIFYSDKKIITPTDLGAGELIYNIPRHVCENFLKNNMCEAIDDESMQLVNIFLRHNLSIAETSRYMHMHRNTLVYRIEQIEKKYGVDIKTFEGASLFNIAILITNFLKVKNNE</sequence>
<dbReference type="InterPro" id="IPR051448">
    <property type="entry name" value="CdaR-like_regulators"/>
</dbReference>
<dbReference type="PANTHER" id="PTHR33744:SF15">
    <property type="entry name" value="CARBOHYDRATE DIACID REGULATOR"/>
    <property type="match status" value="1"/>
</dbReference>
<evidence type="ECO:0000313" key="1">
    <source>
        <dbReference type="EMBL" id="AYB00698.1"/>
    </source>
</evidence>
<dbReference type="Proteomes" id="UP000265562">
    <property type="component" value="Chromosome"/>
</dbReference>
<keyword evidence="2" id="KW-1185">Reference proteome</keyword>
<organism evidence="1 2">
    <name type="scientific">Lachnoanaerobaculum umeaense</name>
    <dbReference type="NCBI Taxonomy" id="617123"/>
    <lineage>
        <taxon>Bacteria</taxon>
        <taxon>Bacillati</taxon>
        <taxon>Bacillota</taxon>
        <taxon>Clostridia</taxon>
        <taxon>Lachnospirales</taxon>
        <taxon>Lachnospiraceae</taxon>
        <taxon>Lachnoanaerobaculum</taxon>
    </lineage>
</organism>